<dbReference type="STRING" id="686796.SAMN04488104_10747"/>
<dbReference type="Gene3D" id="2.40.400.10">
    <property type="entry name" value="Acetoacetate decarboxylase-like"/>
    <property type="match status" value="1"/>
</dbReference>
<keyword evidence="2" id="KW-1185">Reference proteome</keyword>
<protein>
    <submittedName>
        <fullName evidence="1">Acetoacetate decarboxylase (ADC)</fullName>
    </submittedName>
</protein>
<dbReference type="GO" id="GO:0016829">
    <property type="term" value="F:lyase activity"/>
    <property type="evidence" value="ECO:0007669"/>
    <property type="project" value="InterPro"/>
</dbReference>
<accession>A0A1G6XZV9</accession>
<evidence type="ECO:0000313" key="1">
    <source>
        <dbReference type="EMBL" id="SDD83600.1"/>
    </source>
</evidence>
<reference evidence="2" key="1">
    <citation type="submission" date="2016-10" db="EMBL/GenBank/DDBJ databases">
        <authorList>
            <person name="Varghese N."/>
            <person name="Submissions S."/>
        </authorList>
    </citation>
    <scope>NUCLEOTIDE SEQUENCE [LARGE SCALE GENOMIC DNA]</scope>
    <source>
        <strain evidence="2">DSM 23095</strain>
    </source>
</reference>
<dbReference type="InterPro" id="IPR023375">
    <property type="entry name" value="ADC_dom_sf"/>
</dbReference>
<dbReference type="SUPFAM" id="SSF160104">
    <property type="entry name" value="Acetoacetate decarboxylase-like"/>
    <property type="match status" value="1"/>
</dbReference>
<dbReference type="PANTHER" id="PTHR40518:SF1">
    <property type="entry name" value="ACETOACETATE DECARBOXYLASE"/>
    <property type="match status" value="1"/>
</dbReference>
<sequence length="224" mass="25747">MNEKNLINLSPRNFVKYAPAPWDLEGQGIILVYKFPKKWVEECTLIPDYKRNEFKRGLGFLMLVNYSKSPIGPYRELLLIPGKFGENKKQSITSIFVDSLASTQNGRNNWGIPKKTLKIDWIEKNGKHTITVKKEDEPVFSCEVKAGGVSFPVTTSFLPIDLQQRWNGIDFFVKPSGSGWGKLAQVKIDHLDPEYFPDIRSFKPLFAVKVDPFRIHFPEAKFHE</sequence>
<dbReference type="OrthoDB" id="323772at2"/>
<dbReference type="Pfam" id="PF06314">
    <property type="entry name" value="ADC"/>
    <property type="match status" value="1"/>
</dbReference>
<proteinExistence type="predicted"/>
<dbReference type="AlphaFoldDB" id="A0A1G6XZV9"/>
<gene>
    <name evidence="1" type="ORF">SAMN04488104_10747</name>
</gene>
<dbReference type="EMBL" id="FNAC01000074">
    <property type="protein sequence ID" value="SDD83600.1"/>
    <property type="molecule type" value="Genomic_DNA"/>
</dbReference>
<dbReference type="Proteomes" id="UP000199060">
    <property type="component" value="Unassembled WGS sequence"/>
</dbReference>
<dbReference type="InterPro" id="IPR010451">
    <property type="entry name" value="Acetoacetate_decarboxylase"/>
</dbReference>
<organism evidence="1 2">
    <name type="scientific">Algoriphagus faecimaris</name>
    <dbReference type="NCBI Taxonomy" id="686796"/>
    <lineage>
        <taxon>Bacteria</taxon>
        <taxon>Pseudomonadati</taxon>
        <taxon>Bacteroidota</taxon>
        <taxon>Cytophagia</taxon>
        <taxon>Cytophagales</taxon>
        <taxon>Cyclobacteriaceae</taxon>
        <taxon>Algoriphagus</taxon>
    </lineage>
</organism>
<dbReference type="RefSeq" id="WP_087941427.1">
    <property type="nucleotide sequence ID" value="NZ_FNAC01000074.1"/>
</dbReference>
<name>A0A1G6XZV9_9BACT</name>
<dbReference type="PANTHER" id="PTHR40518">
    <property type="entry name" value="ACETOACETATE DECARBOXYLASE"/>
    <property type="match status" value="1"/>
</dbReference>
<evidence type="ECO:0000313" key="2">
    <source>
        <dbReference type="Proteomes" id="UP000199060"/>
    </source>
</evidence>